<evidence type="ECO:0000256" key="1">
    <source>
        <dbReference type="SAM" id="MobiDB-lite"/>
    </source>
</evidence>
<feature type="compositionally biased region" description="Polar residues" evidence="1">
    <location>
        <begin position="122"/>
        <end position="143"/>
    </location>
</feature>
<reference evidence="2 3" key="1">
    <citation type="submission" date="2018-10" db="EMBL/GenBank/DDBJ databases">
        <title>Fifty Aureobasidium pullulans genomes reveal a recombining polyextremotolerant generalist.</title>
        <authorList>
            <person name="Gostincar C."/>
            <person name="Turk M."/>
            <person name="Zajc J."/>
            <person name="Gunde-Cimerman N."/>
        </authorList>
    </citation>
    <scope>NUCLEOTIDE SEQUENCE [LARGE SCALE GENOMIC DNA]</scope>
    <source>
        <strain evidence="2 3">EXF-10507</strain>
    </source>
</reference>
<name>A0A4S9MJ19_AURPU</name>
<feature type="region of interest" description="Disordered" evidence="1">
    <location>
        <begin position="79"/>
        <end position="181"/>
    </location>
</feature>
<protein>
    <submittedName>
        <fullName evidence="2">Uncharacterized protein</fullName>
    </submittedName>
</protein>
<sequence length="289" mass="32573">MLEAPEDDQAAGYDRDMEYQLDEIFVQEQRDEARGPECQHQTIVKMQDTEIALRHRVNVLAPGFITLLLGSSSFPLPERTAPSSFVNTKTTPTMTPIPPTPDNNPALSRYIAKRQAKAGATVPSSLPSNHTNRPSNRTTQIVNPKSRSRTPSKPPNLEPGSFSHHSLPVTTASTSHHLRPAPTSTITCKKLYKLLRKDNFTRHHYLAWTNNLFKIPRPYVKANYVKALMRKDRTHTFRLKALPMKLRDMIYNSALQFDTNGPRRPGGLIYSEMVKPALLQICLQIGAIL</sequence>
<comment type="caution">
    <text evidence="2">The sequence shown here is derived from an EMBL/GenBank/DDBJ whole genome shotgun (WGS) entry which is preliminary data.</text>
</comment>
<dbReference type="AlphaFoldDB" id="A0A4S9MJ19"/>
<organism evidence="2 3">
    <name type="scientific">Aureobasidium pullulans</name>
    <name type="common">Black yeast</name>
    <name type="synonym">Pullularia pullulans</name>
    <dbReference type="NCBI Taxonomy" id="5580"/>
    <lineage>
        <taxon>Eukaryota</taxon>
        <taxon>Fungi</taxon>
        <taxon>Dikarya</taxon>
        <taxon>Ascomycota</taxon>
        <taxon>Pezizomycotina</taxon>
        <taxon>Dothideomycetes</taxon>
        <taxon>Dothideomycetidae</taxon>
        <taxon>Dothideales</taxon>
        <taxon>Saccotheciaceae</taxon>
        <taxon>Aureobasidium</taxon>
    </lineage>
</organism>
<accession>A0A4S9MJ19</accession>
<evidence type="ECO:0000313" key="2">
    <source>
        <dbReference type="EMBL" id="THW83330.1"/>
    </source>
</evidence>
<dbReference type="Proteomes" id="UP000304928">
    <property type="component" value="Unassembled WGS sequence"/>
</dbReference>
<dbReference type="EMBL" id="QZAR01000287">
    <property type="protein sequence ID" value="THW83330.1"/>
    <property type="molecule type" value="Genomic_DNA"/>
</dbReference>
<proteinExistence type="predicted"/>
<evidence type="ECO:0000313" key="3">
    <source>
        <dbReference type="Proteomes" id="UP000304928"/>
    </source>
</evidence>
<gene>
    <name evidence="2" type="ORF">D6D15_09657</name>
</gene>